<dbReference type="RefSeq" id="WP_145233633.1">
    <property type="nucleotide sequence ID" value="NZ_CP036273.1"/>
</dbReference>
<keyword evidence="3" id="KW-1185">Reference proteome</keyword>
<reference evidence="2 3" key="1">
    <citation type="submission" date="2019-02" db="EMBL/GenBank/DDBJ databases">
        <title>Deep-cultivation of Planctomycetes and their phenomic and genomic characterization uncovers novel biology.</title>
        <authorList>
            <person name="Wiegand S."/>
            <person name="Jogler M."/>
            <person name="Boedeker C."/>
            <person name="Pinto D."/>
            <person name="Vollmers J."/>
            <person name="Rivas-Marin E."/>
            <person name="Kohn T."/>
            <person name="Peeters S.H."/>
            <person name="Heuer A."/>
            <person name="Rast P."/>
            <person name="Oberbeckmann S."/>
            <person name="Bunk B."/>
            <person name="Jeske O."/>
            <person name="Meyerdierks A."/>
            <person name="Storesund J.E."/>
            <person name="Kallscheuer N."/>
            <person name="Luecker S."/>
            <person name="Lage O.M."/>
            <person name="Pohl T."/>
            <person name="Merkel B.J."/>
            <person name="Hornburger P."/>
            <person name="Mueller R.-W."/>
            <person name="Bruemmer F."/>
            <person name="Labrenz M."/>
            <person name="Spormann A.M."/>
            <person name="Op den Camp H."/>
            <person name="Overmann J."/>
            <person name="Amann R."/>
            <person name="Jetten M.S.M."/>
            <person name="Mascher T."/>
            <person name="Medema M.H."/>
            <person name="Devos D.P."/>
            <person name="Kaster A.-K."/>
            <person name="Ovreas L."/>
            <person name="Rohde M."/>
            <person name="Galperin M.Y."/>
            <person name="Jogler C."/>
        </authorList>
    </citation>
    <scope>NUCLEOTIDE SEQUENCE [LARGE SCALE GENOMIC DNA]</scope>
    <source>
        <strain evidence="2 3">ETA_A1</strain>
    </source>
</reference>
<gene>
    <name evidence="2" type="ORF">ETAA1_02720</name>
</gene>
<proteinExistence type="predicted"/>
<evidence type="ECO:0000256" key="1">
    <source>
        <dbReference type="SAM" id="MobiDB-lite"/>
    </source>
</evidence>
<dbReference type="AlphaFoldDB" id="A0A517XLP4"/>
<organism evidence="2 3">
    <name type="scientific">Urbifossiella limnaea</name>
    <dbReference type="NCBI Taxonomy" id="2528023"/>
    <lineage>
        <taxon>Bacteria</taxon>
        <taxon>Pseudomonadati</taxon>
        <taxon>Planctomycetota</taxon>
        <taxon>Planctomycetia</taxon>
        <taxon>Gemmatales</taxon>
        <taxon>Gemmataceae</taxon>
        <taxon>Urbifossiella</taxon>
    </lineage>
</organism>
<evidence type="ECO:0000313" key="3">
    <source>
        <dbReference type="Proteomes" id="UP000319576"/>
    </source>
</evidence>
<dbReference type="Proteomes" id="UP000319576">
    <property type="component" value="Chromosome"/>
</dbReference>
<accession>A0A517XLP4</accession>
<dbReference type="KEGG" id="uli:ETAA1_02720"/>
<dbReference type="EMBL" id="CP036273">
    <property type="protein sequence ID" value="QDU18386.1"/>
    <property type="molecule type" value="Genomic_DNA"/>
</dbReference>
<name>A0A517XLP4_9BACT</name>
<evidence type="ECO:0000313" key="2">
    <source>
        <dbReference type="EMBL" id="QDU18386.1"/>
    </source>
</evidence>
<protein>
    <submittedName>
        <fullName evidence="2">Uncharacterized protein</fullName>
    </submittedName>
</protein>
<sequence>MSPPDRTAVLRALPRLGFAPPPPAAVPTDPHVAFDADVQALAAAFWGLNPADRRERWQALADDPVGPAAARLVALEPGLGVEPVAQADPRAAEVAQLVKELFVMPPAARAARRLAWLTAADRTGTAWATAARAVLRSDLPLARLDARLFDWFTRGERPAAVAAVAESKAWVRRRPQPVAVAPAAAGGLGCLSGPGAILVVVVVVLRLIFAAGGPSRSSSQPPPYRPPVVTPPVMPPIDTRPPGVGPNFPDFNPPNFPQIHPPNFPDVGPPAVGPPLPKAGRSPTGERFTAHEVQDFRVYDIMKQSKAMRPGERPPPRYDRWVELGRPKAGFAP</sequence>
<feature type="compositionally biased region" description="Basic and acidic residues" evidence="1">
    <location>
        <begin position="309"/>
        <end position="326"/>
    </location>
</feature>
<feature type="region of interest" description="Disordered" evidence="1">
    <location>
        <begin position="304"/>
        <end position="333"/>
    </location>
</feature>